<comment type="cofactor">
    <cofactor evidence="1 6">
        <name>heme</name>
        <dbReference type="ChEBI" id="CHEBI:30413"/>
    </cofactor>
</comment>
<dbReference type="EC" id="1.14.14.154" evidence="9"/>
<keyword evidence="4 6" id="KW-0479">Metal-binding</keyword>
<dbReference type="GO" id="GO:0005506">
    <property type="term" value="F:iron ion binding"/>
    <property type="evidence" value="ECO:0007669"/>
    <property type="project" value="InterPro"/>
</dbReference>
<keyword evidence="7" id="KW-0175">Coiled coil</keyword>
<feature type="region of interest" description="Disordered" evidence="8">
    <location>
        <begin position="1"/>
        <end position="32"/>
    </location>
</feature>
<dbReference type="InterPro" id="IPR050529">
    <property type="entry name" value="CYP450_sterol_14alpha_dmase"/>
</dbReference>
<evidence type="ECO:0000256" key="8">
    <source>
        <dbReference type="SAM" id="MobiDB-lite"/>
    </source>
</evidence>
<keyword evidence="9" id="KW-0560">Oxidoreductase</keyword>
<organism evidence="9 10">
    <name type="scientific">Coemansia interrupta</name>
    <dbReference type="NCBI Taxonomy" id="1126814"/>
    <lineage>
        <taxon>Eukaryota</taxon>
        <taxon>Fungi</taxon>
        <taxon>Fungi incertae sedis</taxon>
        <taxon>Zoopagomycota</taxon>
        <taxon>Kickxellomycotina</taxon>
        <taxon>Kickxellomycetes</taxon>
        <taxon>Kickxellales</taxon>
        <taxon>Kickxellaceae</taxon>
        <taxon>Coemansia</taxon>
    </lineage>
</organism>
<dbReference type="Proteomes" id="UP001140172">
    <property type="component" value="Unassembled WGS sequence"/>
</dbReference>
<keyword evidence="5 6" id="KW-0408">Iron</keyword>
<dbReference type="PANTHER" id="PTHR24304">
    <property type="entry name" value="CYTOCHROME P450 FAMILY 7"/>
    <property type="match status" value="1"/>
</dbReference>
<dbReference type="PROSITE" id="PS00086">
    <property type="entry name" value="CYTOCHROME_P450"/>
    <property type="match status" value="1"/>
</dbReference>
<comment type="similarity">
    <text evidence="2">Belongs to the cytochrome P450 family.</text>
</comment>
<dbReference type="EMBL" id="JANBUM010000249">
    <property type="protein sequence ID" value="KAJ2780450.1"/>
    <property type="molecule type" value="Genomic_DNA"/>
</dbReference>
<dbReference type="GO" id="GO:0008398">
    <property type="term" value="F:sterol 14-demethylase activity"/>
    <property type="evidence" value="ECO:0007669"/>
    <property type="project" value="UniProtKB-EC"/>
</dbReference>
<dbReference type="InterPro" id="IPR036396">
    <property type="entry name" value="Cyt_P450_sf"/>
</dbReference>
<feature type="compositionally biased region" description="Low complexity" evidence="8">
    <location>
        <begin position="125"/>
        <end position="141"/>
    </location>
</feature>
<dbReference type="CDD" id="cd11042">
    <property type="entry name" value="CYP51-like"/>
    <property type="match status" value="1"/>
</dbReference>
<evidence type="ECO:0000256" key="6">
    <source>
        <dbReference type="PIRSR" id="PIRSR602403-1"/>
    </source>
</evidence>
<gene>
    <name evidence="9" type="primary">ERG11</name>
    <name evidence="9" type="ORF">GGI15_003536</name>
</gene>
<feature type="binding site" description="axial binding residue" evidence="6">
    <location>
        <position position="1071"/>
    </location>
    <ligand>
        <name>heme</name>
        <dbReference type="ChEBI" id="CHEBI:30413"/>
    </ligand>
    <ligandPart>
        <name>Fe</name>
        <dbReference type="ChEBI" id="CHEBI:18248"/>
    </ligandPart>
</feature>
<dbReference type="Pfam" id="PF00067">
    <property type="entry name" value="p450"/>
    <property type="match status" value="1"/>
</dbReference>
<feature type="coiled-coil region" evidence="7">
    <location>
        <begin position="74"/>
        <end position="101"/>
    </location>
</feature>
<evidence type="ECO:0000256" key="2">
    <source>
        <dbReference type="ARBA" id="ARBA00010617"/>
    </source>
</evidence>
<evidence type="ECO:0000256" key="4">
    <source>
        <dbReference type="ARBA" id="ARBA00022723"/>
    </source>
</evidence>
<dbReference type="Gene3D" id="1.10.630.10">
    <property type="entry name" value="Cytochrome P450"/>
    <property type="match status" value="1"/>
</dbReference>
<keyword evidence="10" id="KW-1185">Reference proteome</keyword>
<evidence type="ECO:0000313" key="10">
    <source>
        <dbReference type="Proteomes" id="UP001140172"/>
    </source>
</evidence>
<comment type="caution">
    <text evidence="9">The sequence shown here is derived from an EMBL/GenBank/DDBJ whole genome shotgun (WGS) entry which is preliminary data.</text>
</comment>
<dbReference type="PRINTS" id="PR00385">
    <property type="entry name" value="P450"/>
</dbReference>
<dbReference type="AlphaFoldDB" id="A0A9W8LGA9"/>
<evidence type="ECO:0000256" key="5">
    <source>
        <dbReference type="ARBA" id="ARBA00023004"/>
    </source>
</evidence>
<feature type="compositionally biased region" description="Low complexity" evidence="8">
    <location>
        <begin position="151"/>
        <end position="185"/>
    </location>
</feature>
<dbReference type="SUPFAM" id="SSF48264">
    <property type="entry name" value="Cytochrome P450"/>
    <property type="match status" value="1"/>
</dbReference>
<feature type="region of interest" description="Disordered" evidence="8">
    <location>
        <begin position="112"/>
        <end position="185"/>
    </location>
</feature>
<dbReference type="InterPro" id="IPR017972">
    <property type="entry name" value="Cyt_P450_CS"/>
</dbReference>
<proteinExistence type="inferred from homology"/>
<sequence length="1129" mass="124009">MAYPPPDSRTARSDSDIDSRSSDSGADADGGAGITAAAATSAILSSVALLSMDPATPHPDAGASDRERLLWSSLAKAYSEIREMQAKINRLLEMNLRYAEQLHQAIAVDVPKKRAKLPKPPAAPSAPSAQSQQPQTRPRAQTMTHVQNDPAASSLVSQTQTQAQTQTQQPASAADASTAMQTSAAETDTAMLPQPSFLAQPFQSTAFAAQPYHPFQALHAAHQQEQLQRRLNSALYLDHQNQQRFRSISSSSISLQQALAHARGINALAPAFRNGGGAANSSNAESNASASSNALQMLSQQVLQQCTAAMAPVVAAPVATTSAMPGIHPHQLVDPAASSQPSMIMPLSAPITPMTGAMTVPASAHTAPSLSISGLSSARDKFAQPRQWRPPRPDAAGQTEPMIAEISAALEEDPSSEPMQVDSVSISAPARGADEIPSPPMQRRNSTTLRRRLSLDSMLIGDPEQIPSIGKFENLRQLYEYKQRCREHDAVHGSHWREKMDSKRRQNWSRITAVYNRIVQLRGPASSEADLERALRETDSEMQSLRMTLTRYSQIVRKKLNNERRTTAAAAAAAAAASATSSTAAPAHADANQGASGNGGSAAQLFNMGALQAAWETYRAYMAQSPVTGTVATLVTLIVSVVSWALLEQKLNYNPSEPPFVTYYVPFIGSMIEFGIHPIKFIRKYQKIHGNFFTFLMFGRRMTVCIDLDGNDFVFNVKHSNVTAEDAYNSLTKPVFGEGVVYDVPNSMLMEQKRMVKAGLSIENFRAYIPIIIMEVNQYVDKYWTKDEESIDLLQSISEMIIMTASHTLLGPEIRSRLYEGIADLYHTLDSCFTPIHFLFEWLPLPSYYASEKAHAELDSIFANVIAERRKNPGDKHIDMLDALMASKYKNGEPLSDKHVGNMLIALLMAGQHTSAATTTWALLNLAANPDVVDEARKEINRLVGQELKGDSVPEVSYEDVKDFNVLNNVVRETLRIRSPLIQLMRKVVKPVAVPNTNYVIPAGYYIIASPIISSTDEKYYKNAEDWVPSRWNNDETDDSADKNMTDYGFGAMSTSARSPNLPFGAGRHRCIGEQFAYLQIKTILYTLLTRFEFELDPKRGMPERNYQSMVVLPEGPVLCRYKRRATSN</sequence>
<keyword evidence="3 6" id="KW-0349">Heme</keyword>
<dbReference type="PRINTS" id="PR00465">
    <property type="entry name" value="EP450IV"/>
</dbReference>
<protein>
    <submittedName>
        <fullName evidence="9">Lanosterol 14-alpha-demethylase</fullName>
        <ecNumber evidence="9">1.14.14.154</ecNumber>
    </submittedName>
</protein>
<accession>A0A9W8LGA9</accession>
<dbReference type="PANTHER" id="PTHR24304:SF2">
    <property type="entry name" value="24-HYDROXYCHOLESTEROL 7-ALPHA-HYDROXYLASE"/>
    <property type="match status" value="1"/>
</dbReference>
<reference evidence="9" key="1">
    <citation type="submission" date="2022-07" db="EMBL/GenBank/DDBJ databases">
        <title>Phylogenomic reconstructions and comparative analyses of Kickxellomycotina fungi.</title>
        <authorList>
            <person name="Reynolds N.K."/>
            <person name="Stajich J.E."/>
            <person name="Barry K."/>
            <person name="Grigoriev I.V."/>
            <person name="Crous P."/>
            <person name="Smith M.E."/>
        </authorList>
    </citation>
    <scope>NUCLEOTIDE SEQUENCE</scope>
    <source>
        <strain evidence="9">BCRC 34489</strain>
    </source>
</reference>
<evidence type="ECO:0000256" key="7">
    <source>
        <dbReference type="SAM" id="Coils"/>
    </source>
</evidence>
<evidence type="ECO:0000256" key="3">
    <source>
        <dbReference type="ARBA" id="ARBA00022617"/>
    </source>
</evidence>
<dbReference type="OrthoDB" id="1055148at2759"/>
<dbReference type="InterPro" id="IPR002403">
    <property type="entry name" value="Cyt_P450_E_grp-IV"/>
</dbReference>
<dbReference type="InterPro" id="IPR001128">
    <property type="entry name" value="Cyt_P450"/>
</dbReference>
<dbReference type="GO" id="GO:0020037">
    <property type="term" value="F:heme binding"/>
    <property type="evidence" value="ECO:0007669"/>
    <property type="project" value="InterPro"/>
</dbReference>
<name>A0A9W8LGA9_9FUNG</name>
<feature type="compositionally biased region" description="Basic and acidic residues" evidence="8">
    <location>
        <begin position="9"/>
        <end position="21"/>
    </location>
</feature>
<evidence type="ECO:0000313" key="9">
    <source>
        <dbReference type="EMBL" id="KAJ2780450.1"/>
    </source>
</evidence>
<evidence type="ECO:0000256" key="1">
    <source>
        <dbReference type="ARBA" id="ARBA00001971"/>
    </source>
</evidence>